<evidence type="ECO:0000313" key="1">
    <source>
        <dbReference type="EMBL" id="KAJ8023493.1"/>
    </source>
</evidence>
<proteinExistence type="predicted"/>
<dbReference type="Proteomes" id="UP001152320">
    <property type="component" value="Chromosome 19"/>
</dbReference>
<dbReference type="AlphaFoldDB" id="A0A9Q1BFE2"/>
<reference evidence="1" key="1">
    <citation type="submission" date="2021-10" db="EMBL/GenBank/DDBJ databases">
        <title>Tropical sea cucumber genome reveals ecological adaptation and Cuvierian tubules defense mechanism.</title>
        <authorList>
            <person name="Chen T."/>
        </authorList>
    </citation>
    <scope>NUCLEOTIDE SEQUENCE</scope>
    <source>
        <strain evidence="1">Nanhai2018</strain>
        <tissue evidence="1">Muscle</tissue>
    </source>
</reference>
<name>A0A9Q1BFE2_HOLLE</name>
<sequence length="298" mass="33882">MVRPFFLHLFQMGTATLQSEFASATLVNVANGDFSGFAFYIAARRGAIQNKLDAFYRSRPSGCDNRKRPTLFVPEVPVLPELCNSDHHPVYIGFGYVRSHDFDDYLKDNPNPSLSISGLEVTVTIPFLARTPNGPPNYALALTKFYQKSRSDIPKINVLYPYVPVDEITLIDNEAVVRNGSDEMRFSFNRMNQPNCSAPKSIVTEEMQEFLQNEFQFGLPSPEYSFCDRHGFESQFCKNAERVKCRVRRYAPNICQKWSSNDTVQCATTVAIENITTRFRDITLLGEDHQYPCLGKLP</sequence>
<dbReference type="EMBL" id="JAIZAY010000019">
    <property type="protein sequence ID" value="KAJ8023493.1"/>
    <property type="molecule type" value="Genomic_DNA"/>
</dbReference>
<organism evidence="1 2">
    <name type="scientific">Holothuria leucospilota</name>
    <name type="common">Black long sea cucumber</name>
    <name type="synonym">Mertensiothuria leucospilota</name>
    <dbReference type="NCBI Taxonomy" id="206669"/>
    <lineage>
        <taxon>Eukaryota</taxon>
        <taxon>Metazoa</taxon>
        <taxon>Echinodermata</taxon>
        <taxon>Eleutherozoa</taxon>
        <taxon>Echinozoa</taxon>
        <taxon>Holothuroidea</taxon>
        <taxon>Aspidochirotacea</taxon>
        <taxon>Aspidochirotida</taxon>
        <taxon>Holothuriidae</taxon>
        <taxon>Holothuria</taxon>
    </lineage>
</organism>
<keyword evidence="2" id="KW-1185">Reference proteome</keyword>
<accession>A0A9Q1BFE2</accession>
<gene>
    <name evidence="1" type="ORF">HOLleu_35950</name>
</gene>
<protein>
    <submittedName>
        <fullName evidence="1">Uncharacterized protein</fullName>
    </submittedName>
</protein>
<evidence type="ECO:0000313" key="2">
    <source>
        <dbReference type="Proteomes" id="UP001152320"/>
    </source>
</evidence>
<comment type="caution">
    <text evidence="1">The sequence shown here is derived from an EMBL/GenBank/DDBJ whole genome shotgun (WGS) entry which is preliminary data.</text>
</comment>